<dbReference type="Pfam" id="PF00903">
    <property type="entry name" value="Glyoxalase"/>
    <property type="match status" value="1"/>
</dbReference>
<keyword evidence="3" id="KW-1185">Reference proteome</keyword>
<dbReference type="Proteomes" id="UP001465755">
    <property type="component" value="Unassembled WGS sequence"/>
</dbReference>
<comment type="caution">
    <text evidence="2">The sequence shown here is derived from an EMBL/GenBank/DDBJ whole genome shotgun (WGS) entry which is preliminary data.</text>
</comment>
<organism evidence="2 3">
    <name type="scientific">Symbiochloris irregularis</name>
    <dbReference type="NCBI Taxonomy" id="706552"/>
    <lineage>
        <taxon>Eukaryota</taxon>
        <taxon>Viridiplantae</taxon>
        <taxon>Chlorophyta</taxon>
        <taxon>core chlorophytes</taxon>
        <taxon>Trebouxiophyceae</taxon>
        <taxon>Trebouxiales</taxon>
        <taxon>Trebouxiaceae</taxon>
        <taxon>Symbiochloris</taxon>
    </lineage>
</organism>
<dbReference type="SUPFAM" id="SSF54593">
    <property type="entry name" value="Glyoxalase/Bleomycin resistance protein/Dihydroxybiphenyl dioxygenase"/>
    <property type="match status" value="1"/>
</dbReference>
<evidence type="ECO:0000259" key="1">
    <source>
        <dbReference type="PROSITE" id="PS51819"/>
    </source>
</evidence>
<dbReference type="EMBL" id="JALJOQ010000060">
    <property type="protein sequence ID" value="KAK9803332.1"/>
    <property type="molecule type" value="Genomic_DNA"/>
</dbReference>
<dbReference type="InterPro" id="IPR004360">
    <property type="entry name" value="Glyas_Fos-R_dOase_dom"/>
</dbReference>
<dbReference type="InterPro" id="IPR029068">
    <property type="entry name" value="Glyas_Bleomycin-R_OHBP_Dase"/>
</dbReference>
<protein>
    <recommendedName>
        <fullName evidence="1">VOC domain-containing protein</fullName>
    </recommendedName>
</protein>
<feature type="domain" description="VOC" evidence="1">
    <location>
        <begin position="92"/>
        <end position="223"/>
    </location>
</feature>
<proteinExistence type="predicted"/>
<dbReference type="PANTHER" id="PTHR47802:SF1">
    <property type="entry name" value="GLYOXALASE FAMILY PROTEIN, EXPRESSED"/>
    <property type="match status" value="1"/>
</dbReference>
<sequence>MNTQCLQHSHTGLPGHAQPRVHRIHTTSCRRSHRAGAIRCKAVQQGEYVVEETQTYLDETFWLERPPGPRKSFDKGVLDRAGSAPEGAELLDMNHFAIEVFDNDLIADFYTKVLGFKQVNRPRFPFSGSWLRGAGVFIHLIQADPTVPRSSDDWKDAYEAEEPEPWYIRRGHHHAFAVNDIEAMEKRLQHFSIEYAKFLVPDTSAAQIFLYDPEGNGIELGSAYGEVAESLKKKGVYDG</sequence>
<evidence type="ECO:0000313" key="2">
    <source>
        <dbReference type="EMBL" id="KAK9803332.1"/>
    </source>
</evidence>
<evidence type="ECO:0000313" key="3">
    <source>
        <dbReference type="Proteomes" id="UP001465755"/>
    </source>
</evidence>
<name>A0AAW1P2Y4_9CHLO</name>
<dbReference type="PROSITE" id="PS51819">
    <property type="entry name" value="VOC"/>
    <property type="match status" value="1"/>
</dbReference>
<reference evidence="2 3" key="1">
    <citation type="journal article" date="2024" name="Nat. Commun.">
        <title>Phylogenomics reveals the evolutionary origins of lichenization in chlorophyte algae.</title>
        <authorList>
            <person name="Puginier C."/>
            <person name="Libourel C."/>
            <person name="Otte J."/>
            <person name="Skaloud P."/>
            <person name="Haon M."/>
            <person name="Grisel S."/>
            <person name="Petersen M."/>
            <person name="Berrin J.G."/>
            <person name="Delaux P.M."/>
            <person name="Dal Grande F."/>
            <person name="Keller J."/>
        </authorList>
    </citation>
    <scope>NUCLEOTIDE SEQUENCE [LARGE SCALE GENOMIC DNA]</scope>
    <source>
        <strain evidence="2 3">SAG 2036</strain>
    </source>
</reference>
<accession>A0AAW1P2Y4</accession>
<dbReference type="InterPro" id="IPR037523">
    <property type="entry name" value="VOC_core"/>
</dbReference>
<gene>
    <name evidence="2" type="ORF">WJX73_004374</name>
</gene>
<dbReference type="Gene3D" id="3.10.180.10">
    <property type="entry name" value="2,3-Dihydroxybiphenyl 1,2-Dioxygenase, domain 1"/>
    <property type="match status" value="1"/>
</dbReference>
<dbReference type="AlphaFoldDB" id="A0AAW1P2Y4"/>
<dbReference type="PANTHER" id="PTHR47802">
    <property type="entry name" value="GLYOXALASE FAMILY PROTEIN, EXPRESSED"/>
    <property type="match status" value="1"/>
</dbReference>